<dbReference type="OrthoDB" id="4759734at2"/>
<feature type="transmembrane region" description="Helical" evidence="12">
    <location>
        <begin position="117"/>
        <end position="137"/>
    </location>
</feature>
<evidence type="ECO:0000256" key="8">
    <source>
        <dbReference type="ARBA" id="ARBA00023002"/>
    </source>
</evidence>
<evidence type="ECO:0000256" key="12">
    <source>
        <dbReference type="SAM" id="Phobius"/>
    </source>
</evidence>
<protein>
    <submittedName>
        <fullName evidence="14">Alkane 1-monooxygenase</fullName>
    </submittedName>
</protein>
<evidence type="ECO:0000259" key="13">
    <source>
        <dbReference type="Pfam" id="PF00487"/>
    </source>
</evidence>
<keyword evidence="7 12" id="KW-1133">Transmembrane helix</keyword>
<organism evidence="14 15">
    <name type="scientific">Georhizobium profundi</name>
    <dbReference type="NCBI Taxonomy" id="2341112"/>
    <lineage>
        <taxon>Bacteria</taxon>
        <taxon>Pseudomonadati</taxon>
        <taxon>Pseudomonadota</taxon>
        <taxon>Alphaproteobacteria</taxon>
        <taxon>Hyphomicrobiales</taxon>
        <taxon>Rhizobiaceae</taxon>
        <taxon>Georhizobium</taxon>
    </lineage>
</organism>
<dbReference type="AlphaFoldDB" id="A0A3S9B307"/>
<name>A0A3S9B307_9HYPH</name>
<dbReference type="PANTHER" id="PTHR38674">
    <property type="entry name" value="ALKANE 1-MONOOXYGENASE 1"/>
    <property type="match status" value="1"/>
</dbReference>
<dbReference type="CDD" id="cd03512">
    <property type="entry name" value="Alkane-hydroxylase"/>
    <property type="match status" value="1"/>
</dbReference>
<keyword evidence="15" id="KW-1185">Reference proteome</keyword>
<evidence type="ECO:0000313" key="14">
    <source>
        <dbReference type="EMBL" id="AZN71329.1"/>
    </source>
</evidence>
<dbReference type="PANTHER" id="PTHR38674:SF1">
    <property type="entry name" value="ALKANE 1-MONOOXYGENASE 1"/>
    <property type="match status" value="1"/>
</dbReference>
<evidence type="ECO:0000256" key="9">
    <source>
        <dbReference type="ARBA" id="ARBA00023004"/>
    </source>
</evidence>
<sequence length="392" mass="44348">MIFVSSRNGREGIEYRDTKRHLWLISVVAPIVPGFGAAMLMLTGNLAWAAFAIVFYYVVLPIADTIVGEDPNNPPKEIVEKLSTDNFYRVLLYLSIPIYYASFLLSAVAIGTMTLPWWAFLLVTLGAGISSGTALTVGHELGHKNSGADRWAARFITALTGYGHFCIEHIRGHHVHVATFEDPASARLGESLFRFALRELPGTARRGWALERERLARKGLPVWSSRNEVLQGYAITALTALILIGLFGWIMVPFLLLHHPIGWFHLTMANYVEHYGLLRQRRPDGRVEPCQPRHSWNTNHIISNLMLFHLQRHSDHHANPMRPYQALRDYEDLPRLPVGYAGCFVLAACPPVWFAIMDKKALAWADGDLTRLNVDPKWRSWYERRHAQPAAA</sequence>
<dbReference type="KEGG" id="abaw:D5400_08655"/>
<feature type="domain" description="Fatty acid desaturase" evidence="13">
    <location>
        <begin position="116"/>
        <end position="331"/>
    </location>
</feature>
<feature type="transmembrane region" description="Helical" evidence="12">
    <location>
        <begin position="48"/>
        <end position="67"/>
    </location>
</feature>
<reference evidence="14 15" key="1">
    <citation type="submission" date="2018-09" db="EMBL/GenBank/DDBJ databases">
        <title>Marinorhizobium profundi gen. nov., sp. nov., isolated from a deep-sea sediment sample from the New Britain Trench and proposal of Marinorhizobiaceae fam. nov. in the order Rhizobiales of the class Alphaproteobacteria.</title>
        <authorList>
            <person name="Cao J."/>
        </authorList>
    </citation>
    <scope>NUCLEOTIDE SEQUENCE [LARGE SCALE GENOMIC DNA]</scope>
    <source>
        <strain evidence="14 15">WS11</strain>
    </source>
</reference>
<dbReference type="InterPro" id="IPR005804">
    <property type="entry name" value="FA_desaturase_dom"/>
</dbReference>
<dbReference type="Proteomes" id="UP000268192">
    <property type="component" value="Chromosome"/>
</dbReference>
<dbReference type="GO" id="GO:0006629">
    <property type="term" value="P:lipid metabolic process"/>
    <property type="evidence" value="ECO:0007669"/>
    <property type="project" value="InterPro"/>
</dbReference>
<feature type="transmembrane region" description="Helical" evidence="12">
    <location>
        <begin position="233"/>
        <end position="256"/>
    </location>
</feature>
<comment type="similarity">
    <text evidence="2">Belongs to the fatty acid desaturase type 1 family. AlkB subfamily.</text>
</comment>
<keyword evidence="9" id="KW-0408">Iron</keyword>
<evidence type="ECO:0000256" key="7">
    <source>
        <dbReference type="ARBA" id="ARBA00022989"/>
    </source>
</evidence>
<evidence type="ECO:0000256" key="5">
    <source>
        <dbReference type="ARBA" id="ARBA00022692"/>
    </source>
</evidence>
<keyword evidence="4" id="KW-0997">Cell inner membrane</keyword>
<keyword evidence="11 12" id="KW-0472">Membrane</keyword>
<evidence type="ECO:0000313" key="15">
    <source>
        <dbReference type="Proteomes" id="UP000268192"/>
    </source>
</evidence>
<keyword evidence="5 12" id="KW-0812">Transmembrane</keyword>
<evidence type="ECO:0000256" key="3">
    <source>
        <dbReference type="ARBA" id="ARBA00022475"/>
    </source>
</evidence>
<proteinExistence type="inferred from homology"/>
<feature type="transmembrane region" description="Helical" evidence="12">
    <location>
        <begin position="338"/>
        <end position="356"/>
    </location>
</feature>
<dbReference type="RefSeq" id="WP_126009554.1">
    <property type="nucleotide sequence ID" value="NZ_CP032509.1"/>
</dbReference>
<gene>
    <name evidence="14" type="ORF">D5400_08655</name>
</gene>
<feature type="transmembrane region" description="Helical" evidence="12">
    <location>
        <begin position="87"/>
        <end position="111"/>
    </location>
</feature>
<evidence type="ECO:0000256" key="4">
    <source>
        <dbReference type="ARBA" id="ARBA00022519"/>
    </source>
</evidence>
<dbReference type="InterPro" id="IPR033885">
    <property type="entry name" value="AlkB/XylM"/>
</dbReference>
<dbReference type="Pfam" id="PF00487">
    <property type="entry name" value="FA_desaturase"/>
    <property type="match status" value="1"/>
</dbReference>
<keyword evidence="6" id="KW-0479">Metal-binding</keyword>
<dbReference type="GO" id="GO:0046872">
    <property type="term" value="F:metal ion binding"/>
    <property type="evidence" value="ECO:0007669"/>
    <property type="project" value="UniProtKB-KW"/>
</dbReference>
<evidence type="ECO:0000256" key="2">
    <source>
        <dbReference type="ARBA" id="ARBA00010823"/>
    </source>
</evidence>
<keyword evidence="8" id="KW-0560">Oxidoreductase</keyword>
<dbReference type="GO" id="GO:0004497">
    <property type="term" value="F:monooxygenase activity"/>
    <property type="evidence" value="ECO:0007669"/>
    <property type="project" value="UniProtKB-KW"/>
</dbReference>
<dbReference type="EMBL" id="CP032509">
    <property type="protein sequence ID" value="AZN71329.1"/>
    <property type="molecule type" value="Genomic_DNA"/>
</dbReference>
<evidence type="ECO:0000256" key="6">
    <source>
        <dbReference type="ARBA" id="ARBA00022723"/>
    </source>
</evidence>
<evidence type="ECO:0000256" key="10">
    <source>
        <dbReference type="ARBA" id="ARBA00023033"/>
    </source>
</evidence>
<evidence type="ECO:0000256" key="11">
    <source>
        <dbReference type="ARBA" id="ARBA00023136"/>
    </source>
</evidence>
<keyword evidence="3" id="KW-1003">Cell membrane</keyword>
<keyword evidence="10 14" id="KW-0503">Monooxygenase</keyword>
<comment type="subcellular location">
    <subcellularLocation>
        <location evidence="1">Cell inner membrane</location>
        <topology evidence="1">Multi-pass membrane protein</topology>
    </subcellularLocation>
</comment>
<accession>A0A3S9B307</accession>
<dbReference type="GO" id="GO:0005886">
    <property type="term" value="C:plasma membrane"/>
    <property type="evidence" value="ECO:0007669"/>
    <property type="project" value="UniProtKB-SubCell"/>
</dbReference>
<evidence type="ECO:0000256" key="1">
    <source>
        <dbReference type="ARBA" id="ARBA00004429"/>
    </source>
</evidence>
<feature type="transmembrane region" description="Helical" evidence="12">
    <location>
        <begin position="21"/>
        <end position="42"/>
    </location>
</feature>